<sequence length="226" mass="23102">MPTRHARPRPWRALGLTGAALTLLAPALAACGDDEEPAATDPTPTASPTAGTPVAGAVADCVIGDWGSTEVTGDIGDDIAQVTLAGGADVGLSVADDGAADLDFADMAPVTVTGDLAGADLAGEITYSGTATGNIETTGTTSGDWQPADDVDWSDVRITLDLTEPFEGRPLDDVPLGEAVDQADEVTGDLIEIDPVLAEGSYECQDDTLVLSPRDDNGMTWTFTRA</sequence>
<feature type="region of interest" description="Disordered" evidence="1">
    <location>
        <begin position="33"/>
        <end position="53"/>
    </location>
</feature>
<dbReference type="KEGG" id="nhy:JQS43_07015"/>
<proteinExistence type="predicted"/>
<keyword evidence="2" id="KW-0732">Signal</keyword>
<evidence type="ECO:0000256" key="1">
    <source>
        <dbReference type="SAM" id="MobiDB-lite"/>
    </source>
</evidence>
<dbReference type="Proteomes" id="UP000662857">
    <property type="component" value="Chromosome"/>
</dbReference>
<protein>
    <submittedName>
        <fullName evidence="3">Uncharacterized protein</fullName>
    </submittedName>
</protein>
<name>A0A895YL74_9ACTN</name>
<dbReference type="RefSeq" id="WP_239678254.1">
    <property type="nucleotide sequence ID" value="NZ_CP070499.1"/>
</dbReference>
<organism evidence="3 4">
    <name type="scientific">Natronosporangium hydrolyticum</name>
    <dbReference type="NCBI Taxonomy" id="2811111"/>
    <lineage>
        <taxon>Bacteria</taxon>
        <taxon>Bacillati</taxon>
        <taxon>Actinomycetota</taxon>
        <taxon>Actinomycetes</taxon>
        <taxon>Micromonosporales</taxon>
        <taxon>Micromonosporaceae</taxon>
        <taxon>Natronosporangium</taxon>
    </lineage>
</organism>
<evidence type="ECO:0000313" key="4">
    <source>
        <dbReference type="Proteomes" id="UP000662857"/>
    </source>
</evidence>
<accession>A0A895YL74</accession>
<dbReference type="EMBL" id="CP070499">
    <property type="protein sequence ID" value="QSB16053.1"/>
    <property type="molecule type" value="Genomic_DNA"/>
</dbReference>
<feature type="chain" id="PRO_5034656920" evidence="2">
    <location>
        <begin position="30"/>
        <end position="226"/>
    </location>
</feature>
<keyword evidence="4" id="KW-1185">Reference proteome</keyword>
<evidence type="ECO:0000256" key="2">
    <source>
        <dbReference type="SAM" id="SignalP"/>
    </source>
</evidence>
<dbReference type="AlphaFoldDB" id="A0A895YL74"/>
<evidence type="ECO:0000313" key="3">
    <source>
        <dbReference type="EMBL" id="QSB16053.1"/>
    </source>
</evidence>
<feature type="signal peptide" evidence="2">
    <location>
        <begin position="1"/>
        <end position="29"/>
    </location>
</feature>
<feature type="compositionally biased region" description="Low complexity" evidence="1">
    <location>
        <begin position="39"/>
        <end position="53"/>
    </location>
</feature>
<gene>
    <name evidence="3" type="ORF">JQS43_07015</name>
</gene>
<dbReference type="PROSITE" id="PS51257">
    <property type="entry name" value="PROKAR_LIPOPROTEIN"/>
    <property type="match status" value="1"/>
</dbReference>
<reference evidence="3" key="1">
    <citation type="submission" date="2021-02" db="EMBL/GenBank/DDBJ databases">
        <title>Natrosporangium hydrolyticum gen. nov., sp. nov, a haloalkaliphilic actinobacterium from a soda solonchak soil.</title>
        <authorList>
            <person name="Sorokin D.Y."/>
            <person name="Khijniak T.V."/>
            <person name="Zakharycheva A.P."/>
            <person name="Boueva O.V."/>
            <person name="Ariskina E.V."/>
            <person name="Hahnke R.L."/>
            <person name="Bunk B."/>
            <person name="Sproer C."/>
            <person name="Schumann P."/>
            <person name="Evtushenko L.I."/>
            <person name="Kublanov I.V."/>
        </authorList>
    </citation>
    <scope>NUCLEOTIDE SEQUENCE</scope>
    <source>
        <strain evidence="3">DSM 106523</strain>
    </source>
</reference>